<sequence length="258" mass="28873">MKVKFLENLLNQVASVSHKVRDYFNNGSFGIAIYPYLMHPCVRKSLTGLMLLVAVLSAFGGVFYLFGEHVAILFSERSITAYVHHSTLELFFPIGTMVDGKESVLSTMPQVMRAIFEYQAYMFVPFYFLGIYRMSNKHYWILSGLLAICFAIGCLLVSGITTGHYTEGGLHNLGLGITIIIGNLVLLISGLDMPRSYLAKFKYYSLLLGFIGLGCLIFTMIVPSVFSPILERISIYTIMIWEILAGFALLKCQSLKHA</sequence>
<proteinExistence type="predicted"/>
<keyword evidence="1" id="KW-1133">Transmembrane helix</keyword>
<feature type="transmembrane region" description="Helical" evidence="1">
    <location>
        <begin position="203"/>
        <end position="227"/>
    </location>
</feature>
<reference evidence="3" key="1">
    <citation type="submission" date="2018-05" db="EMBL/GenBank/DDBJ databases">
        <title>Complete genome sequence of Actinobacillus porcitonsillarum reference strain 9953L55 (CCUG 46996).</title>
        <authorList>
            <person name="Dona V."/>
            <person name="Perreten V."/>
        </authorList>
    </citation>
    <scope>NUCLEOTIDE SEQUENCE [LARGE SCALE GENOMIC DNA]</scope>
    <source>
        <strain evidence="3">9953L55</strain>
    </source>
</reference>
<dbReference type="RefSeq" id="WP_108923758.1">
    <property type="nucleotide sequence ID" value="NZ_CP029206.1"/>
</dbReference>
<keyword evidence="1" id="KW-0472">Membrane</keyword>
<evidence type="ECO:0008006" key="4">
    <source>
        <dbReference type="Google" id="ProtNLM"/>
    </source>
</evidence>
<protein>
    <recommendedName>
        <fullName evidence="4">DUF998 domain-containing protein</fullName>
    </recommendedName>
</protein>
<dbReference type="KEGG" id="apor:DDU33_06080"/>
<accession>A0A2U8FJ92</accession>
<dbReference type="Proteomes" id="UP000244920">
    <property type="component" value="Chromosome"/>
</dbReference>
<dbReference type="AlphaFoldDB" id="A0A2U8FJ92"/>
<dbReference type="EMBL" id="CP029206">
    <property type="protein sequence ID" value="AWI51071.1"/>
    <property type="molecule type" value="Genomic_DNA"/>
</dbReference>
<gene>
    <name evidence="2" type="ORF">DDU33_06080</name>
</gene>
<evidence type="ECO:0000313" key="2">
    <source>
        <dbReference type="EMBL" id="AWI51071.1"/>
    </source>
</evidence>
<keyword evidence="3" id="KW-1185">Reference proteome</keyword>
<evidence type="ECO:0000313" key="3">
    <source>
        <dbReference type="Proteomes" id="UP000244920"/>
    </source>
</evidence>
<keyword evidence="1" id="KW-0812">Transmembrane</keyword>
<name>A0A2U8FJ92_9PAST</name>
<organism evidence="2 3">
    <name type="scientific">Actinobacillus porcitonsillarum</name>
    <dbReference type="NCBI Taxonomy" id="189834"/>
    <lineage>
        <taxon>Bacteria</taxon>
        <taxon>Pseudomonadati</taxon>
        <taxon>Pseudomonadota</taxon>
        <taxon>Gammaproteobacteria</taxon>
        <taxon>Pasteurellales</taxon>
        <taxon>Pasteurellaceae</taxon>
        <taxon>Actinobacillus</taxon>
    </lineage>
</organism>
<feature type="transmembrane region" description="Helical" evidence="1">
    <location>
        <begin position="115"/>
        <end position="132"/>
    </location>
</feature>
<feature type="transmembrane region" description="Helical" evidence="1">
    <location>
        <begin position="173"/>
        <end position="191"/>
    </location>
</feature>
<feature type="transmembrane region" description="Helical" evidence="1">
    <location>
        <begin position="46"/>
        <end position="66"/>
    </location>
</feature>
<feature type="transmembrane region" description="Helical" evidence="1">
    <location>
        <begin position="233"/>
        <end position="250"/>
    </location>
</feature>
<feature type="transmembrane region" description="Helical" evidence="1">
    <location>
        <begin position="139"/>
        <end position="161"/>
    </location>
</feature>
<evidence type="ECO:0000256" key="1">
    <source>
        <dbReference type="SAM" id="Phobius"/>
    </source>
</evidence>